<keyword evidence="2" id="KW-1185">Reference proteome</keyword>
<dbReference type="AlphaFoldDB" id="A0A2P6U0D5"/>
<name>A0A2P6U0D5_CHLSO</name>
<dbReference type="GO" id="GO:0008168">
    <property type="term" value="F:methyltransferase activity"/>
    <property type="evidence" value="ECO:0007669"/>
    <property type="project" value="UniProtKB-KW"/>
</dbReference>
<keyword evidence="1" id="KW-0808">Transferase</keyword>
<dbReference type="Proteomes" id="UP000239899">
    <property type="component" value="Unassembled WGS sequence"/>
</dbReference>
<organism evidence="1 2">
    <name type="scientific">Chlorella sorokiniana</name>
    <name type="common">Freshwater green alga</name>
    <dbReference type="NCBI Taxonomy" id="3076"/>
    <lineage>
        <taxon>Eukaryota</taxon>
        <taxon>Viridiplantae</taxon>
        <taxon>Chlorophyta</taxon>
        <taxon>core chlorophytes</taxon>
        <taxon>Trebouxiophyceae</taxon>
        <taxon>Chlorellales</taxon>
        <taxon>Chlorellaceae</taxon>
        <taxon>Chlorella clade</taxon>
        <taxon>Chlorella</taxon>
    </lineage>
</organism>
<proteinExistence type="predicted"/>
<keyword evidence="1" id="KW-0489">Methyltransferase</keyword>
<sequence>MCPIAECAPAAVALSPEFESAFCALVQGSGHKETSLLLLSASRSTRSAALLAACDGLWSIPRQRTDHPTFQTLSEEYTGVFLTLRRALDAIIAAPHSSR</sequence>
<evidence type="ECO:0000313" key="1">
    <source>
        <dbReference type="EMBL" id="PRW59782.1"/>
    </source>
</evidence>
<comment type="caution">
    <text evidence="1">The sequence shown here is derived from an EMBL/GenBank/DDBJ whole genome shotgun (WGS) entry which is preliminary data.</text>
</comment>
<reference evidence="1 2" key="1">
    <citation type="journal article" date="2018" name="Plant J.">
        <title>Genome sequences of Chlorella sorokiniana UTEX 1602 and Micractinium conductrix SAG 241.80: implications to maltose excretion by a green alga.</title>
        <authorList>
            <person name="Arriola M.B."/>
            <person name="Velmurugan N."/>
            <person name="Zhang Y."/>
            <person name="Plunkett M.H."/>
            <person name="Hondzo H."/>
            <person name="Barney B.M."/>
        </authorList>
    </citation>
    <scope>NUCLEOTIDE SEQUENCE [LARGE SCALE GENOMIC DNA]</scope>
    <source>
        <strain evidence="2">UTEX 1602</strain>
    </source>
</reference>
<gene>
    <name evidence="1" type="ORF">C2E21_1616</name>
</gene>
<accession>A0A2P6U0D5</accession>
<dbReference type="EMBL" id="LHPG02000003">
    <property type="protein sequence ID" value="PRW59782.1"/>
    <property type="molecule type" value="Genomic_DNA"/>
</dbReference>
<dbReference type="GO" id="GO:0032259">
    <property type="term" value="P:methylation"/>
    <property type="evidence" value="ECO:0007669"/>
    <property type="project" value="UniProtKB-KW"/>
</dbReference>
<protein>
    <submittedName>
        <fullName evidence="1">Methyltransferase</fullName>
    </submittedName>
</protein>
<evidence type="ECO:0000313" key="2">
    <source>
        <dbReference type="Proteomes" id="UP000239899"/>
    </source>
</evidence>